<sequence length="243" mass="27824">MDAIDRPTFASEDSRRIYEYVERHGTVERHKLRDVVSLPSEEFQDRLEELKTDGYLEEEGGTFRIALEFGAIEKHDLGEFTVTVRPARQRDFDGLIETIRDVTAEETYVVAETIAEQLLHEHTVSRHNAVESRVFFVATVDGDVVGWTHLDLHQVDPVREVAQQTVGVREAYRGHGIGSTLLQRGIEWAEANGYRKVYNSVPVVNDGALEFLTAHGWNTEAIRKDHYTIDDEYVDEVMMAYEL</sequence>
<keyword evidence="2" id="KW-0808">Transferase</keyword>
<dbReference type="InterPro" id="IPR000182">
    <property type="entry name" value="GNAT_dom"/>
</dbReference>
<dbReference type="OrthoDB" id="55684at2157"/>
<accession>A0A1G6M410</accession>
<dbReference type="SUPFAM" id="SSF55729">
    <property type="entry name" value="Acyl-CoA N-acyltransferases (Nat)"/>
    <property type="match status" value="1"/>
</dbReference>
<dbReference type="CDD" id="cd04301">
    <property type="entry name" value="NAT_SF"/>
    <property type="match status" value="1"/>
</dbReference>
<name>A0A1G6M410_9EURY</name>
<evidence type="ECO:0000259" key="1">
    <source>
        <dbReference type="PROSITE" id="PS51186"/>
    </source>
</evidence>
<dbReference type="EMBL" id="FOIC01000004">
    <property type="protein sequence ID" value="SET17243.1"/>
    <property type="molecule type" value="Genomic_DNA"/>
</dbReference>
<dbReference type="AlphaFoldDB" id="A0A1G6M410"/>
<dbReference type="PANTHER" id="PTHR43072">
    <property type="entry name" value="N-ACETYLTRANSFERASE"/>
    <property type="match status" value="1"/>
</dbReference>
<reference evidence="3" key="1">
    <citation type="submission" date="2016-10" db="EMBL/GenBank/DDBJ databases">
        <authorList>
            <person name="de Groot N.N."/>
        </authorList>
    </citation>
    <scope>NUCLEOTIDE SEQUENCE [LARGE SCALE GENOMIC DNA]</scope>
    <source>
        <strain evidence="3">CDM_6</strain>
    </source>
</reference>
<proteinExistence type="predicted"/>
<dbReference type="InterPro" id="IPR016181">
    <property type="entry name" value="Acyl_CoA_acyltransferase"/>
</dbReference>
<dbReference type="Proteomes" id="UP000199320">
    <property type="component" value="Unassembled WGS sequence"/>
</dbReference>
<dbReference type="RefSeq" id="WP_092930973.1">
    <property type="nucleotide sequence ID" value="NZ_FMZP01000004.1"/>
</dbReference>
<dbReference type="GO" id="GO:0016747">
    <property type="term" value="F:acyltransferase activity, transferring groups other than amino-acyl groups"/>
    <property type="evidence" value="ECO:0007669"/>
    <property type="project" value="InterPro"/>
</dbReference>
<evidence type="ECO:0000313" key="5">
    <source>
        <dbReference type="Proteomes" id="UP000324021"/>
    </source>
</evidence>
<dbReference type="EMBL" id="FMZP01000004">
    <property type="protein sequence ID" value="SDC50233.1"/>
    <property type="molecule type" value="Genomic_DNA"/>
</dbReference>
<evidence type="ECO:0000313" key="4">
    <source>
        <dbReference type="Proteomes" id="UP000199320"/>
    </source>
</evidence>
<keyword evidence="2" id="KW-0012">Acyltransferase</keyword>
<dbReference type="STRING" id="392421.SAMN04488694_104121"/>
<reference evidence="4 5" key="2">
    <citation type="submission" date="2016-10" db="EMBL/GenBank/DDBJ databases">
        <authorList>
            <person name="Varghese N."/>
            <person name="Submissions S."/>
        </authorList>
    </citation>
    <scope>NUCLEOTIDE SEQUENCE [LARGE SCALE GENOMIC DNA]</scope>
    <source>
        <strain evidence="2 5">CDM_1</strain>
        <strain evidence="4">CDM_6</strain>
    </source>
</reference>
<protein>
    <submittedName>
        <fullName evidence="2">L-amino acid N-acyltransferase YncA</fullName>
    </submittedName>
</protein>
<organism evidence="2 5">
    <name type="scientific">Natrinema hispanicum</name>
    <dbReference type="NCBI Taxonomy" id="392421"/>
    <lineage>
        <taxon>Archaea</taxon>
        <taxon>Methanobacteriati</taxon>
        <taxon>Methanobacteriota</taxon>
        <taxon>Stenosarchaea group</taxon>
        <taxon>Halobacteria</taxon>
        <taxon>Halobacteriales</taxon>
        <taxon>Natrialbaceae</taxon>
        <taxon>Natrinema</taxon>
    </lineage>
</organism>
<dbReference type="Gene3D" id="3.40.630.30">
    <property type="match status" value="1"/>
</dbReference>
<gene>
    <name evidence="3" type="ORF">SAMN04488694_104121</name>
    <name evidence="2" type="ORF">SAMN05192552_1004181</name>
</gene>
<feature type="domain" description="N-acetyltransferase" evidence="1">
    <location>
        <begin position="82"/>
        <end position="243"/>
    </location>
</feature>
<evidence type="ECO:0000313" key="3">
    <source>
        <dbReference type="EMBL" id="SET17243.1"/>
    </source>
</evidence>
<keyword evidence="4" id="KW-1185">Reference proteome</keyword>
<dbReference type="Proteomes" id="UP000324021">
    <property type="component" value="Unassembled WGS sequence"/>
</dbReference>
<dbReference type="PROSITE" id="PS51186">
    <property type="entry name" value="GNAT"/>
    <property type="match status" value="1"/>
</dbReference>
<evidence type="ECO:0000313" key="2">
    <source>
        <dbReference type="EMBL" id="SDC50233.1"/>
    </source>
</evidence>
<dbReference type="Pfam" id="PF00583">
    <property type="entry name" value="Acetyltransf_1"/>
    <property type="match status" value="1"/>
</dbReference>
<dbReference type="PANTHER" id="PTHR43072:SF52">
    <property type="entry name" value="GCN5-RELATED N-ACETYLTRANSFERASE"/>
    <property type="match status" value="1"/>
</dbReference>